<proteinExistence type="predicted"/>
<accession>A0AC61R1E3</accession>
<evidence type="ECO:0000313" key="2">
    <source>
        <dbReference type="Proteomes" id="UP000307720"/>
    </source>
</evidence>
<protein>
    <submittedName>
        <fullName evidence="1">Uncharacterized protein</fullName>
    </submittedName>
</protein>
<gene>
    <name evidence="1" type="ORF">E5357_07210</name>
</gene>
<evidence type="ECO:0000313" key="1">
    <source>
        <dbReference type="EMBL" id="TGX98889.1"/>
    </source>
</evidence>
<comment type="caution">
    <text evidence="1">The sequence shown here is derived from an EMBL/GenBank/DDBJ whole genome shotgun (WGS) entry which is preliminary data.</text>
</comment>
<name>A0AC61R1E3_9FIRM</name>
<sequence>MAQTYEALSIAAYLLAALSLLLAVFLWFRFKIWGVIGDLSGRTARKSIEEMRRINEKSGRKSYRPTPIGVSRGKVTEVMENQQIPVDSGKKDATMALEYTSNGTELLSKGTEVLRQTEKQAGKQHHPAECKILKSIVLIHTEEVI</sequence>
<keyword evidence="2" id="KW-1185">Reference proteome</keyword>
<dbReference type="Proteomes" id="UP000307720">
    <property type="component" value="Unassembled WGS sequence"/>
</dbReference>
<dbReference type="EMBL" id="SRZB01000012">
    <property type="protein sequence ID" value="TGX98889.1"/>
    <property type="molecule type" value="Genomic_DNA"/>
</dbReference>
<organism evidence="1 2">
    <name type="scientific">Hominisplanchenecus murintestinalis</name>
    <dbReference type="NCBI Taxonomy" id="2941517"/>
    <lineage>
        <taxon>Bacteria</taxon>
        <taxon>Bacillati</taxon>
        <taxon>Bacillota</taxon>
        <taxon>Clostridia</taxon>
        <taxon>Lachnospirales</taxon>
        <taxon>Lachnospiraceae</taxon>
        <taxon>Hominisplanchenecus</taxon>
    </lineage>
</organism>
<reference evidence="1" key="1">
    <citation type="submission" date="2019-04" db="EMBL/GenBank/DDBJ databases">
        <title>Microbes associate with the intestines of laboratory mice.</title>
        <authorList>
            <person name="Navarre W."/>
            <person name="Wong E."/>
            <person name="Huang K."/>
            <person name="Tropini C."/>
            <person name="Ng K."/>
            <person name="Yu B."/>
        </authorList>
    </citation>
    <scope>NUCLEOTIDE SEQUENCE</scope>
    <source>
        <strain evidence="1">NM72_1-8</strain>
    </source>
</reference>